<proteinExistence type="predicted"/>
<evidence type="ECO:0000313" key="2">
    <source>
        <dbReference type="Proteomes" id="UP001626628"/>
    </source>
</evidence>
<accession>A0ABZ2QHL1</accession>
<keyword evidence="2" id="KW-1185">Reference proteome</keyword>
<organism evidence="1 2">
    <name type="scientific">Streptomyces sirii</name>
    <dbReference type="NCBI Taxonomy" id="3127701"/>
    <lineage>
        <taxon>Bacteria</taxon>
        <taxon>Bacillati</taxon>
        <taxon>Actinomycetota</taxon>
        <taxon>Actinomycetes</taxon>
        <taxon>Kitasatosporales</taxon>
        <taxon>Streptomycetaceae</taxon>
        <taxon>Streptomyces</taxon>
    </lineage>
</organism>
<gene>
    <name evidence="1" type="ORF">WAB15_07800</name>
</gene>
<dbReference type="EMBL" id="CP147982">
    <property type="protein sequence ID" value="WXK75885.1"/>
    <property type="molecule type" value="Genomic_DNA"/>
</dbReference>
<dbReference type="RefSeq" id="WP_407285790.1">
    <property type="nucleotide sequence ID" value="NZ_CP147982.1"/>
</dbReference>
<protein>
    <submittedName>
        <fullName evidence="1">Uncharacterized protein</fullName>
    </submittedName>
</protein>
<dbReference type="Proteomes" id="UP001626628">
    <property type="component" value="Chromosome"/>
</dbReference>
<reference evidence="1 2" key="1">
    <citation type="submission" date="2024-03" db="EMBL/GenBank/DDBJ databases">
        <title>The complete genome of Streptomyces sirii sp.nov.</title>
        <authorList>
            <person name="Zakalyukina Y.V."/>
            <person name="Belik A.R."/>
            <person name="Biryukov M.V."/>
            <person name="Baturina O.A."/>
            <person name="Kabilov M.R."/>
        </authorList>
    </citation>
    <scope>NUCLEOTIDE SEQUENCE [LARGE SCALE GENOMIC DNA]</scope>
    <source>
        <strain evidence="1 2">BP-8</strain>
    </source>
</reference>
<sequence length="192" mass="21084">MTASTYPELLRSLDDFIEGTNTGSTNPHHARHITGLYHLLTPLLSHIEHADLEFTDEPVLSNPEAVRGLRRAAAGETVDADAIHEHLTALGLAYSEDQDPDFHVISQSAYAAAAWLSLLAGRKLRTDDHLDDGEDVLPRFAPSTFTQIIDLLAWTRSDQVYVIWEDAATDPDLGDLSAATRELGAMHVEFTA</sequence>
<evidence type="ECO:0000313" key="1">
    <source>
        <dbReference type="EMBL" id="WXK75885.1"/>
    </source>
</evidence>
<name>A0ABZ2QHL1_9ACTN</name>